<dbReference type="GO" id="GO:0016853">
    <property type="term" value="F:isomerase activity"/>
    <property type="evidence" value="ECO:0007669"/>
    <property type="project" value="UniProtKB-KW"/>
</dbReference>
<accession>A0AAE1I427</accession>
<protein>
    <submittedName>
        <fullName evidence="2">Methylthioribose-1-phosphate isomerase</fullName>
    </submittedName>
</protein>
<dbReference type="EMBL" id="JAHWGI010001434">
    <property type="protein sequence ID" value="KAK3932229.1"/>
    <property type="molecule type" value="Genomic_DNA"/>
</dbReference>
<dbReference type="AlphaFoldDB" id="A0AAE1I427"/>
<evidence type="ECO:0000313" key="2">
    <source>
        <dbReference type="EMBL" id="KAK3932229.1"/>
    </source>
</evidence>
<keyword evidence="3" id="KW-1185">Reference proteome</keyword>
<keyword evidence="2" id="KW-0413">Isomerase</keyword>
<comment type="caution">
    <text evidence="2">The sequence shown here is derived from an EMBL/GenBank/DDBJ whole genome shotgun (WGS) entry which is preliminary data.</text>
</comment>
<name>A0AAE1I427_9NEOP</name>
<organism evidence="2 3">
    <name type="scientific">Frankliniella fusca</name>
    <dbReference type="NCBI Taxonomy" id="407009"/>
    <lineage>
        <taxon>Eukaryota</taxon>
        <taxon>Metazoa</taxon>
        <taxon>Ecdysozoa</taxon>
        <taxon>Arthropoda</taxon>
        <taxon>Hexapoda</taxon>
        <taxon>Insecta</taxon>
        <taxon>Pterygota</taxon>
        <taxon>Neoptera</taxon>
        <taxon>Paraneoptera</taxon>
        <taxon>Thysanoptera</taxon>
        <taxon>Terebrantia</taxon>
        <taxon>Thripoidea</taxon>
        <taxon>Thripidae</taxon>
        <taxon>Frankliniella</taxon>
    </lineage>
</organism>
<evidence type="ECO:0000313" key="3">
    <source>
        <dbReference type="Proteomes" id="UP001219518"/>
    </source>
</evidence>
<gene>
    <name evidence="2" type="ORF">KUF71_011557</name>
</gene>
<evidence type="ECO:0000256" key="1">
    <source>
        <dbReference type="SAM" id="MobiDB-lite"/>
    </source>
</evidence>
<dbReference type="Proteomes" id="UP001219518">
    <property type="component" value="Unassembled WGS sequence"/>
</dbReference>
<proteinExistence type="predicted"/>
<feature type="region of interest" description="Disordered" evidence="1">
    <location>
        <begin position="124"/>
        <end position="150"/>
    </location>
</feature>
<reference evidence="2" key="2">
    <citation type="journal article" date="2023" name="BMC Genomics">
        <title>Pest status, molecular evolution, and epigenetic factors derived from the genome assembly of Frankliniella fusca, a thysanopteran phytovirus vector.</title>
        <authorList>
            <person name="Catto M.A."/>
            <person name="Labadie P.E."/>
            <person name="Jacobson A.L."/>
            <person name="Kennedy G.G."/>
            <person name="Srinivasan R."/>
            <person name="Hunt B.G."/>
        </authorList>
    </citation>
    <scope>NUCLEOTIDE SEQUENCE</scope>
    <source>
        <strain evidence="2">PL_HMW_Pooled</strain>
    </source>
</reference>
<reference evidence="2" key="1">
    <citation type="submission" date="2021-07" db="EMBL/GenBank/DDBJ databases">
        <authorList>
            <person name="Catto M.A."/>
            <person name="Jacobson A."/>
            <person name="Kennedy G."/>
            <person name="Labadie P."/>
            <person name="Hunt B.G."/>
            <person name="Srinivasan R."/>
        </authorList>
    </citation>
    <scope>NUCLEOTIDE SEQUENCE</scope>
    <source>
        <strain evidence="2">PL_HMW_Pooled</strain>
        <tissue evidence="2">Head</tissue>
    </source>
</reference>
<sequence length="231" mass="24366">MSKESLDGASVARLLEEEAEDVRLASMLADSVGGAGAGAGVFGPPPPRFPLSESLHHAQKDLGAMPVGGDRVLFAGDGEEPSSLSPFEVAMMMHHLEHGVSMTAPPQQLFKFLFPNASKAAVARKSSTGEGGGLQAEGRTSGAGAPNENTLHKGESCPIVCFGTGFSISPRPYTRLQLRGETPPKWFPGYFVALPETGGALQVKQSPAEVMQAAYMAARPRNIPPECRFVY</sequence>